<evidence type="ECO:0000313" key="2">
    <source>
        <dbReference type="EMBL" id="ETW18782.1"/>
    </source>
</evidence>
<keyword evidence="1" id="KW-0472">Membrane</keyword>
<sequence>MLNGKHLSKVFFFKISLILKLIWFLYFPYPKCELFQNKKHIRFLTQGKVEKDFNIRHVKIALKSNNMDLTTSQKNIDKKQIEYKDKDNINDKEQIYTSYNNSEFTPVYVTPTKKKNKKKNFITIKKIDIYFENLIYSFLESISYIEEPPDYELYNNEINQKMKEYLFIFEPVVLVFISVYYLAAEEYIISIIISFICSVILIYILIKIRKYDKAHNNFFTVSNMLKEFIQLIKNIPKNILNVVLHIPKKFIRIINYFKT</sequence>
<feature type="transmembrane region" description="Helical" evidence="1">
    <location>
        <begin position="12"/>
        <end position="29"/>
    </location>
</feature>
<protein>
    <submittedName>
        <fullName evidence="2">Uncharacterized protein</fullName>
    </submittedName>
</protein>
<name>A0A024V899_PLAFA</name>
<feature type="transmembrane region" description="Helical" evidence="1">
    <location>
        <begin position="188"/>
        <end position="206"/>
    </location>
</feature>
<feature type="transmembrane region" description="Helical" evidence="1">
    <location>
        <begin position="165"/>
        <end position="182"/>
    </location>
</feature>
<keyword evidence="1" id="KW-0812">Transmembrane</keyword>
<dbReference type="AlphaFoldDB" id="A0A024V899"/>
<reference evidence="2 3" key="1">
    <citation type="submission" date="2013-02" db="EMBL/GenBank/DDBJ databases">
        <title>The Genome Annotation of Plasmodium falciparum Vietnam Oak-Knoll (FVO).</title>
        <authorList>
            <consortium name="The Broad Institute Genome Sequencing Platform"/>
            <consortium name="The Broad Institute Genome Sequencing Center for Infectious Disease"/>
            <person name="Neafsey D."/>
            <person name="Hoffman S."/>
            <person name="Volkman S."/>
            <person name="Rosenthal P."/>
            <person name="Walker B."/>
            <person name="Young S.K."/>
            <person name="Zeng Q."/>
            <person name="Gargeya S."/>
            <person name="Fitzgerald M."/>
            <person name="Haas B."/>
            <person name="Abouelleil A."/>
            <person name="Allen A.W."/>
            <person name="Alvarado L."/>
            <person name="Arachchi H.M."/>
            <person name="Berlin A.M."/>
            <person name="Chapman S.B."/>
            <person name="Gainer-Dewar J."/>
            <person name="Goldberg J."/>
            <person name="Griggs A."/>
            <person name="Gujja S."/>
            <person name="Hansen M."/>
            <person name="Howarth C."/>
            <person name="Imamovic A."/>
            <person name="Ireland A."/>
            <person name="Larimer J."/>
            <person name="McCowan C."/>
            <person name="Murphy C."/>
            <person name="Pearson M."/>
            <person name="Poon T.W."/>
            <person name="Priest M."/>
            <person name="Roberts A."/>
            <person name="Saif S."/>
            <person name="Shea T."/>
            <person name="Sisk P."/>
            <person name="Sykes S."/>
            <person name="Wortman J."/>
            <person name="Nusbaum C."/>
            <person name="Birren B."/>
        </authorList>
    </citation>
    <scope>NUCLEOTIDE SEQUENCE [LARGE SCALE GENOMIC DNA]</scope>
    <source>
        <strain evidence="3">Vietnam Oak-Knoll (FVO)</strain>
    </source>
</reference>
<evidence type="ECO:0000256" key="1">
    <source>
        <dbReference type="SAM" id="Phobius"/>
    </source>
</evidence>
<dbReference type="OrthoDB" id="10407431at2759"/>
<organism evidence="2 3">
    <name type="scientific">Plasmodium falciparum Vietnam Oak-Knoll</name>
    <name type="common">FVO</name>
    <dbReference type="NCBI Taxonomy" id="1036723"/>
    <lineage>
        <taxon>Eukaryota</taxon>
        <taxon>Sar</taxon>
        <taxon>Alveolata</taxon>
        <taxon>Apicomplexa</taxon>
        <taxon>Aconoidasida</taxon>
        <taxon>Haemosporida</taxon>
        <taxon>Plasmodiidae</taxon>
        <taxon>Plasmodium</taxon>
        <taxon>Plasmodium (Laverania)</taxon>
    </lineage>
</organism>
<gene>
    <name evidence="2" type="ORF">PFFVO_02677</name>
</gene>
<keyword evidence="1" id="KW-1133">Transmembrane helix</keyword>
<evidence type="ECO:0000313" key="3">
    <source>
        <dbReference type="Proteomes" id="UP000030690"/>
    </source>
</evidence>
<reference evidence="2 3" key="2">
    <citation type="submission" date="2013-02" db="EMBL/GenBank/DDBJ databases">
        <title>The Genome Sequence of Plasmodium falciparum Vietnam Oak-Knoll (FVO).</title>
        <authorList>
            <consortium name="The Broad Institute Genome Sequencing Platform"/>
            <consortium name="The Broad Institute Genome Sequencing Center for Infectious Disease"/>
            <person name="Neafsey D."/>
            <person name="Cheeseman I."/>
            <person name="Volkman S."/>
            <person name="Adams J."/>
            <person name="Walker B."/>
            <person name="Young S.K."/>
            <person name="Zeng Q."/>
            <person name="Gargeya S."/>
            <person name="Fitzgerald M."/>
            <person name="Haas B."/>
            <person name="Abouelleil A."/>
            <person name="Alvarado L."/>
            <person name="Arachchi H.M."/>
            <person name="Berlin A.M."/>
            <person name="Chapman S.B."/>
            <person name="Dewar J."/>
            <person name="Goldberg J."/>
            <person name="Griggs A."/>
            <person name="Gujja S."/>
            <person name="Hansen M."/>
            <person name="Howarth C."/>
            <person name="Imamovic A."/>
            <person name="Larimer J."/>
            <person name="McCowan C."/>
            <person name="Murphy C."/>
            <person name="Neiman D."/>
            <person name="Pearson M."/>
            <person name="Priest M."/>
            <person name="Roberts A."/>
            <person name="Saif S."/>
            <person name="Shea T."/>
            <person name="Sisk P."/>
            <person name="Sykes S."/>
            <person name="Wortman J."/>
            <person name="Nusbaum C."/>
            <person name="Birren B."/>
        </authorList>
    </citation>
    <scope>NUCLEOTIDE SEQUENCE [LARGE SCALE GENOMIC DNA]</scope>
    <source>
        <strain evidence="3">Vietnam Oak-Knoll (FVO)</strain>
    </source>
</reference>
<dbReference type="EMBL" id="KI925078">
    <property type="protein sequence ID" value="ETW18782.1"/>
    <property type="molecule type" value="Genomic_DNA"/>
</dbReference>
<dbReference type="Proteomes" id="UP000030690">
    <property type="component" value="Unassembled WGS sequence"/>
</dbReference>
<accession>A0A024V899</accession>
<proteinExistence type="predicted"/>